<evidence type="ECO:0000313" key="2">
    <source>
        <dbReference type="EMBL" id="KCV82942.1"/>
    </source>
</evidence>
<protein>
    <recommendedName>
        <fullName evidence="1">Hedgehog/Intein (Hint) domain-containing protein</fullName>
    </recommendedName>
</protein>
<feature type="domain" description="Hedgehog/Intein (Hint)" evidence="1">
    <location>
        <begin position="157"/>
        <end position="304"/>
    </location>
</feature>
<gene>
    <name evidence="2" type="ORF">ATO10_05012</name>
</gene>
<proteinExistence type="predicted"/>
<dbReference type="Gene3D" id="2.170.16.10">
    <property type="entry name" value="Hedgehog/Intein (Hint) domain"/>
    <property type="match status" value="1"/>
</dbReference>
<dbReference type="AlphaFoldDB" id="A0A058ZP50"/>
<reference evidence="2 3" key="1">
    <citation type="submission" date="2013-04" db="EMBL/GenBank/DDBJ databases">
        <title>Shimia sp. 22II-S11-Z10 Genome Sequencing.</title>
        <authorList>
            <person name="Lai Q."/>
            <person name="Li G."/>
            <person name="Shao Z."/>
        </authorList>
    </citation>
    <scope>NUCLEOTIDE SEQUENCE [LARGE SCALE GENOMIC DNA]</scope>
    <source>
        <strain evidence="3">22II-S11-Z10</strain>
    </source>
</reference>
<dbReference type="InterPro" id="IPR028992">
    <property type="entry name" value="Hedgehog/Intein_dom"/>
</dbReference>
<accession>A0A058ZP50</accession>
<dbReference type="Pfam" id="PF13403">
    <property type="entry name" value="Hint_2"/>
    <property type="match status" value="1"/>
</dbReference>
<dbReference type="EMBL" id="AQQY01000002">
    <property type="protein sequence ID" value="KCV82942.1"/>
    <property type="molecule type" value="Genomic_DNA"/>
</dbReference>
<evidence type="ECO:0000313" key="3">
    <source>
        <dbReference type="Proteomes" id="UP000024836"/>
    </source>
</evidence>
<organism evidence="2 3">
    <name type="scientific">Actibacterium atlanticum</name>
    <dbReference type="NCBI Taxonomy" id="1461693"/>
    <lineage>
        <taxon>Bacteria</taxon>
        <taxon>Pseudomonadati</taxon>
        <taxon>Pseudomonadota</taxon>
        <taxon>Alphaproteobacteria</taxon>
        <taxon>Rhodobacterales</taxon>
        <taxon>Roseobacteraceae</taxon>
        <taxon>Actibacterium</taxon>
    </lineage>
</organism>
<dbReference type="OrthoDB" id="6305173at2"/>
<dbReference type="SUPFAM" id="SSF51294">
    <property type="entry name" value="Hedgehog/intein (Hint) domain"/>
    <property type="match status" value="1"/>
</dbReference>
<keyword evidence="3" id="KW-1185">Reference proteome</keyword>
<dbReference type="Proteomes" id="UP000024836">
    <property type="component" value="Unassembled WGS sequence"/>
</dbReference>
<dbReference type="RefSeq" id="WP_035248866.1">
    <property type="nucleotide sequence ID" value="NZ_AQQY01000002.1"/>
</dbReference>
<evidence type="ECO:0000259" key="1">
    <source>
        <dbReference type="Pfam" id="PF13403"/>
    </source>
</evidence>
<dbReference type="STRING" id="1461693.ATO10_05012"/>
<dbReference type="eggNOG" id="COG2931">
    <property type="taxonomic scope" value="Bacteria"/>
</dbReference>
<sequence>MKTGYRGTFVIPWAQTEVDGVRAAPVDVLKVGASWRRVGQAMRLDGPGDLVTLGGAEGEADLRKRAARTVHRLVGAALDPSRSIDDPASDLLFDRGFVVTDGAQSYTATEISTGAGRPPLLMFIDELPAEGTQMWVVREISDHSAKPQADDGQGGVICFAAGTLIDTPEGRRRVEDLREGDKLHTKDDGVQEVLWAGSRRMSGARLYAMPHMRPIRIRAGALGQDRPEPDLIVSPQHRMLIKGRAAEMLFQTPEVLVAAQDLLNDRSILVDHTLREVSYVHIMLERHQVVWANGIETESFHPGNTSLDTVLPDQRSRLLEQCPGVDADPFSYGDFARRNLSTSEAAILQHEGGLRQ</sequence>
<name>A0A058ZP50_9RHOB</name>
<dbReference type="PATRIC" id="fig|1461693.3.peg.1021"/>
<comment type="caution">
    <text evidence="2">The sequence shown here is derived from an EMBL/GenBank/DDBJ whole genome shotgun (WGS) entry which is preliminary data.</text>
</comment>
<dbReference type="InterPro" id="IPR036844">
    <property type="entry name" value="Hint_dom_sf"/>
</dbReference>